<dbReference type="EMBL" id="MN739647">
    <property type="protein sequence ID" value="QHT18005.1"/>
    <property type="molecule type" value="Genomic_DNA"/>
</dbReference>
<protein>
    <submittedName>
        <fullName evidence="1">Uncharacterized protein</fullName>
    </submittedName>
</protein>
<reference evidence="1" key="1">
    <citation type="journal article" date="2020" name="Nature">
        <title>Giant virus diversity and host interactions through global metagenomics.</title>
        <authorList>
            <person name="Schulz F."/>
            <person name="Roux S."/>
            <person name="Paez-Espino D."/>
            <person name="Jungbluth S."/>
            <person name="Walsh D.A."/>
            <person name="Denef V.J."/>
            <person name="McMahon K.D."/>
            <person name="Konstantinidis K.T."/>
            <person name="Eloe-Fadrosh E.A."/>
            <person name="Kyrpides N.C."/>
            <person name="Woyke T."/>
        </authorList>
    </citation>
    <scope>NUCLEOTIDE SEQUENCE</scope>
    <source>
        <strain evidence="1">GVMAG-M-3300023174-3</strain>
    </source>
</reference>
<sequence length="99" mass="12055">MQNLPIEIVNKILYYKTQLEDQLWIPHYTYRHILTYKLNKYSTKLDTLRKCMMNKLDYPIPVRYSYYGDGYHATIFLFHIRFSLVFSYILSRMYASAHA</sequence>
<organism evidence="1">
    <name type="scientific">viral metagenome</name>
    <dbReference type="NCBI Taxonomy" id="1070528"/>
    <lineage>
        <taxon>unclassified sequences</taxon>
        <taxon>metagenomes</taxon>
        <taxon>organismal metagenomes</taxon>
    </lineage>
</organism>
<dbReference type="AlphaFoldDB" id="A0A6C0DS66"/>
<proteinExistence type="predicted"/>
<name>A0A6C0DS66_9ZZZZ</name>
<accession>A0A6C0DS66</accession>
<evidence type="ECO:0000313" key="1">
    <source>
        <dbReference type="EMBL" id="QHT18005.1"/>
    </source>
</evidence>